<protein>
    <submittedName>
        <fullName evidence="2">LLM class F420-dependent oxidoreductase</fullName>
    </submittedName>
</protein>
<dbReference type="EMBL" id="AP022560">
    <property type="protein sequence ID" value="BBX04407.1"/>
    <property type="molecule type" value="Genomic_DNA"/>
</dbReference>
<name>A0AAD1HFB5_9MYCO</name>
<feature type="domain" description="Luciferase-like" evidence="1">
    <location>
        <begin position="25"/>
        <end position="119"/>
    </location>
</feature>
<dbReference type="Proteomes" id="UP000466681">
    <property type="component" value="Chromosome"/>
</dbReference>
<dbReference type="RefSeq" id="WP_083157587.1">
    <property type="nucleotide sequence ID" value="NZ_AP022560.1"/>
</dbReference>
<dbReference type="GO" id="GO:0016705">
    <property type="term" value="F:oxidoreductase activity, acting on paired donors, with incorporation or reduction of molecular oxygen"/>
    <property type="evidence" value="ECO:0007669"/>
    <property type="project" value="InterPro"/>
</dbReference>
<dbReference type="InterPro" id="IPR050766">
    <property type="entry name" value="Bact_Lucif_Oxidored"/>
</dbReference>
<dbReference type="AlphaFoldDB" id="A0AAD1HFB5"/>
<keyword evidence="3" id="KW-1185">Reference proteome</keyword>
<evidence type="ECO:0000313" key="2">
    <source>
        <dbReference type="EMBL" id="BBX04407.1"/>
    </source>
</evidence>
<gene>
    <name evidence="2" type="ORF">MMOR_53430</name>
</gene>
<reference evidence="2 3" key="1">
    <citation type="journal article" date="2019" name="Emerg. Microbes Infect.">
        <title>Comprehensive subspecies identification of 175 nontuberculous mycobacteria species based on 7547 genomic profiles.</title>
        <authorList>
            <person name="Matsumoto Y."/>
            <person name="Kinjo T."/>
            <person name="Motooka D."/>
            <person name="Nabeya D."/>
            <person name="Jung N."/>
            <person name="Uechi K."/>
            <person name="Horii T."/>
            <person name="Iida T."/>
            <person name="Fujita J."/>
            <person name="Nakamura S."/>
        </authorList>
    </citation>
    <scope>NUCLEOTIDE SEQUENCE [LARGE SCALE GENOMIC DNA]</scope>
    <source>
        <strain evidence="2 3">JCM 6375</strain>
    </source>
</reference>
<dbReference type="InterPro" id="IPR011251">
    <property type="entry name" value="Luciferase-like_dom"/>
</dbReference>
<dbReference type="Gene3D" id="3.20.20.30">
    <property type="entry name" value="Luciferase-like domain"/>
    <property type="match status" value="2"/>
</dbReference>
<dbReference type="PANTHER" id="PTHR30137:SF18">
    <property type="entry name" value="CONSERVED PROTEIN"/>
    <property type="match status" value="1"/>
</dbReference>
<dbReference type="PANTHER" id="PTHR30137">
    <property type="entry name" value="LUCIFERASE-LIKE MONOOXYGENASE"/>
    <property type="match status" value="1"/>
</dbReference>
<organism evidence="2 3">
    <name type="scientific">Mycolicibacterium moriokaense</name>
    <dbReference type="NCBI Taxonomy" id="39691"/>
    <lineage>
        <taxon>Bacteria</taxon>
        <taxon>Bacillati</taxon>
        <taxon>Actinomycetota</taxon>
        <taxon>Actinomycetes</taxon>
        <taxon>Mycobacteriales</taxon>
        <taxon>Mycobacteriaceae</taxon>
        <taxon>Mycolicibacterium</taxon>
    </lineage>
</organism>
<evidence type="ECO:0000259" key="1">
    <source>
        <dbReference type="Pfam" id="PF00296"/>
    </source>
</evidence>
<dbReference type="KEGG" id="mmor:MMOR_53430"/>
<dbReference type="NCBIfam" id="TIGR03620">
    <property type="entry name" value="F420_MSMEG_4141"/>
    <property type="match status" value="1"/>
</dbReference>
<dbReference type="InterPro" id="IPR019922">
    <property type="entry name" value="Lucif-like_OxRdatse_MSMEG_4141"/>
</dbReference>
<evidence type="ECO:0000313" key="3">
    <source>
        <dbReference type="Proteomes" id="UP000466681"/>
    </source>
</evidence>
<sequence>MATPDLGKYGVFGHYSQWQKFSPQQLKDIEALGYGAIWAGGSPPAELDWVDPILGATETLQLATGIVNIWTADAAPVAESFHRIEKAYPGRFLLGIGVGHPEAHQEYKKPYDALVEYLDKLDEYGVPKNRRVVAALGPQVLKLSARRSAGAHPYLTTPEHTAAARKLVGPGVFIAPEHKVVLTTDADKARAVGRKFLDIYLNLQNYLNNWKRLGFTDSDVAKPGSDALVDAVVAYGTVDSIAARLKEHLDAGADHVPVQVLTGPDKLVDGLAELAGPLGLR</sequence>
<accession>A0AAD1HFB5</accession>
<dbReference type="Pfam" id="PF00296">
    <property type="entry name" value="Bac_luciferase"/>
    <property type="match status" value="1"/>
</dbReference>
<dbReference type="InterPro" id="IPR036661">
    <property type="entry name" value="Luciferase-like_sf"/>
</dbReference>
<dbReference type="SUPFAM" id="SSF51679">
    <property type="entry name" value="Bacterial luciferase-like"/>
    <property type="match status" value="1"/>
</dbReference>
<dbReference type="GO" id="GO:0005829">
    <property type="term" value="C:cytosol"/>
    <property type="evidence" value="ECO:0007669"/>
    <property type="project" value="TreeGrafter"/>
</dbReference>
<proteinExistence type="predicted"/>